<organism evidence="1 2">
    <name type="scientific">Pistacia atlantica</name>
    <dbReference type="NCBI Taxonomy" id="434234"/>
    <lineage>
        <taxon>Eukaryota</taxon>
        <taxon>Viridiplantae</taxon>
        <taxon>Streptophyta</taxon>
        <taxon>Embryophyta</taxon>
        <taxon>Tracheophyta</taxon>
        <taxon>Spermatophyta</taxon>
        <taxon>Magnoliopsida</taxon>
        <taxon>eudicotyledons</taxon>
        <taxon>Gunneridae</taxon>
        <taxon>Pentapetalae</taxon>
        <taxon>rosids</taxon>
        <taxon>malvids</taxon>
        <taxon>Sapindales</taxon>
        <taxon>Anacardiaceae</taxon>
        <taxon>Pistacia</taxon>
    </lineage>
</organism>
<protein>
    <submittedName>
        <fullName evidence="1">Uncharacterized protein</fullName>
    </submittedName>
</protein>
<sequence>MKELKVLHLTGIHLLSLPLSLPCLKNLHTLCLHNCLLGDIAKVGELKQLEILSLVASPVEDKSCPEKIGQWTLLKLLDLRLCLQLKAVSPDVMRYAMVNSTQSLLAD</sequence>
<gene>
    <name evidence="1" type="ORF">Patl1_21958</name>
</gene>
<keyword evidence="2" id="KW-1185">Reference proteome</keyword>
<accession>A0ACC1BJ21</accession>
<proteinExistence type="predicted"/>
<name>A0ACC1BJ21_9ROSI</name>
<comment type="caution">
    <text evidence="1">The sequence shown here is derived from an EMBL/GenBank/DDBJ whole genome shotgun (WGS) entry which is preliminary data.</text>
</comment>
<evidence type="ECO:0000313" key="1">
    <source>
        <dbReference type="EMBL" id="KAJ0099045.1"/>
    </source>
</evidence>
<dbReference type="Proteomes" id="UP001164250">
    <property type="component" value="Chromosome 4"/>
</dbReference>
<evidence type="ECO:0000313" key="2">
    <source>
        <dbReference type="Proteomes" id="UP001164250"/>
    </source>
</evidence>
<reference evidence="2" key="1">
    <citation type="journal article" date="2023" name="G3 (Bethesda)">
        <title>Genome assembly and association tests identify interacting loci associated with vigor, precocity, and sex in interspecific pistachio rootstocks.</title>
        <authorList>
            <person name="Palmer W."/>
            <person name="Jacygrad E."/>
            <person name="Sagayaradj S."/>
            <person name="Cavanaugh K."/>
            <person name="Han R."/>
            <person name="Bertier L."/>
            <person name="Beede B."/>
            <person name="Kafkas S."/>
            <person name="Golino D."/>
            <person name="Preece J."/>
            <person name="Michelmore R."/>
        </authorList>
    </citation>
    <scope>NUCLEOTIDE SEQUENCE [LARGE SCALE GENOMIC DNA]</scope>
</reference>
<dbReference type="EMBL" id="CM047900">
    <property type="protein sequence ID" value="KAJ0099045.1"/>
    <property type="molecule type" value="Genomic_DNA"/>
</dbReference>